<keyword evidence="2" id="KW-1185">Reference proteome</keyword>
<evidence type="ECO:0000313" key="1">
    <source>
        <dbReference type="EMBL" id="KAF0690976.1"/>
    </source>
</evidence>
<organism evidence="1 2">
    <name type="scientific">Aphis craccivora</name>
    <name type="common">Cowpea aphid</name>
    <dbReference type="NCBI Taxonomy" id="307492"/>
    <lineage>
        <taxon>Eukaryota</taxon>
        <taxon>Metazoa</taxon>
        <taxon>Ecdysozoa</taxon>
        <taxon>Arthropoda</taxon>
        <taxon>Hexapoda</taxon>
        <taxon>Insecta</taxon>
        <taxon>Pterygota</taxon>
        <taxon>Neoptera</taxon>
        <taxon>Paraneoptera</taxon>
        <taxon>Hemiptera</taxon>
        <taxon>Sternorrhyncha</taxon>
        <taxon>Aphidomorpha</taxon>
        <taxon>Aphidoidea</taxon>
        <taxon>Aphididae</taxon>
        <taxon>Aphidini</taxon>
        <taxon>Aphis</taxon>
        <taxon>Aphis</taxon>
    </lineage>
</organism>
<accession>A0A6G0VJG3</accession>
<reference evidence="1 2" key="1">
    <citation type="submission" date="2019-08" db="EMBL/GenBank/DDBJ databases">
        <title>Whole genome of Aphis craccivora.</title>
        <authorList>
            <person name="Voronova N.V."/>
            <person name="Shulinski R.S."/>
            <person name="Bandarenka Y.V."/>
            <person name="Zhorov D.G."/>
            <person name="Warner D."/>
        </authorList>
    </citation>
    <scope>NUCLEOTIDE SEQUENCE [LARGE SCALE GENOMIC DNA]</scope>
    <source>
        <strain evidence="1">180601</strain>
        <tissue evidence="1">Whole Body</tissue>
    </source>
</reference>
<proteinExistence type="predicted"/>
<sequence>MKDLKKYFLASCFKVNLSEATKMLKNPTNVPNVVQCSKLEPKPGKWYMCIHFNQTELTLDGIEWQMTGMNLLPSDKKPIVHVEYFVSENAYKSVFKLIRKNQYNAALINYAEPTYLSISNRPKIETEIKKPKLFISKKRSMKSIMRDRLKIFKNSSNEEIMVDQSIIEPIK</sequence>
<gene>
    <name evidence="1" type="ORF">FWK35_00038622</name>
</gene>
<dbReference type="Proteomes" id="UP000478052">
    <property type="component" value="Unassembled WGS sequence"/>
</dbReference>
<protein>
    <submittedName>
        <fullName evidence="1">Uncharacterized protein</fullName>
    </submittedName>
</protein>
<comment type="caution">
    <text evidence="1">The sequence shown here is derived from an EMBL/GenBank/DDBJ whole genome shotgun (WGS) entry which is preliminary data.</text>
</comment>
<name>A0A6G0VJG3_APHCR</name>
<evidence type="ECO:0000313" key="2">
    <source>
        <dbReference type="Proteomes" id="UP000478052"/>
    </source>
</evidence>
<dbReference type="AlphaFoldDB" id="A0A6G0VJG3"/>
<dbReference type="EMBL" id="VUJU01016089">
    <property type="protein sequence ID" value="KAF0690976.1"/>
    <property type="molecule type" value="Genomic_DNA"/>
</dbReference>